<dbReference type="AlphaFoldDB" id="A0A7Z0WPJ4"/>
<evidence type="ECO:0000256" key="4">
    <source>
        <dbReference type="ARBA" id="ARBA00023136"/>
    </source>
</evidence>
<accession>A0A7Z0WPJ4</accession>
<dbReference type="PANTHER" id="PTHR37422:SF13">
    <property type="entry name" value="LIPOPOLYSACCHARIDE BIOSYNTHESIS PROTEIN PA4999-RELATED"/>
    <property type="match status" value="1"/>
</dbReference>
<dbReference type="EMBL" id="MSIF01000003">
    <property type="protein sequence ID" value="OLF12305.1"/>
    <property type="molecule type" value="Genomic_DNA"/>
</dbReference>
<keyword evidence="3 5" id="KW-1133">Transmembrane helix</keyword>
<feature type="transmembrane region" description="Helical" evidence="5">
    <location>
        <begin position="85"/>
        <end position="103"/>
    </location>
</feature>
<evidence type="ECO:0000259" key="6">
    <source>
        <dbReference type="Pfam" id="PF04932"/>
    </source>
</evidence>
<protein>
    <submittedName>
        <fullName evidence="7">Polymerase</fullName>
    </submittedName>
</protein>
<dbReference type="GO" id="GO:0016020">
    <property type="term" value="C:membrane"/>
    <property type="evidence" value="ECO:0007669"/>
    <property type="project" value="UniProtKB-SubCell"/>
</dbReference>
<evidence type="ECO:0000256" key="3">
    <source>
        <dbReference type="ARBA" id="ARBA00022989"/>
    </source>
</evidence>
<name>A0A7Z0WPJ4_9PSEU</name>
<gene>
    <name evidence="7" type="ORF">BLA60_10010</name>
</gene>
<keyword evidence="4 5" id="KW-0472">Membrane</keyword>
<feature type="domain" description="O-antigen ligase-related" evidence="6">
    <location>
        <begin position="177"/>
        <end position="319"/>
    </location>
</feature>
<keyword evidence="2 5" id="KW-0812">Transmembrane</keyword>
<proteinExistence type="predicted"/>
<feature type="transmembrane region" description="Helical" evidence="5">
    <location>
        <begin position="341"/>
        <end position="359"/>
    </location>
</feature>
<reference evidence="7 8" key="1">
    <citation type="submission" date="2016-12" db="EMBL/GenBank/DDBJ databases">
        <title>The draft genome sequence of Actinophytocola xinjiangensis.</title>
        <authorList>
            <person name="Wang W."/>
            <person name="Yuan L."/>
        </authorList>
    </citation>
    <scope>NUCLEOTIDE SEQUENCE [LARGE SCALE GENOMIC DNA]</scope>
    <source>
        <strain evidence="7 8">CGMCC 4.4663</strain>
    </source>
</reference>
<dbReference type="RefSeq" id="WP_075132496.1">
    <property type="nucleotide sequence ID" value="NZ_MSIF01000003.1"/>
</dbReference>
<keyword evidence="8" id="KW-1185">Reference proteome</keyword>
<sequence length="391" mass="40242">MTRVLPALACLTVALAPLEGYLAAVHRDLGKVPAALLVVVWAVTRLRERRPPAWHPVHLLLAGLTLVALLSSAVHAGEPFTAEYLGRWLPFLALTVVLADVAAREAAVVALLASAVAGASVAGAGALVSVAAGAARATGPLPDPNDLAFVLVAALPLVAAVLPGRPSPVERVLAAGAVGLLVAGTLATFSRGGLLALAAAVVWLVWRRVLPVRVLAVSVAGLAVAGVAAMAALGPALTRALREKSFIAESNVDTRELRWRAAARMLGENPVLGVGPGGFRSEYVTASRNAELAEPTPVAHNMYLEVAAEFGLPALVLFLGLAAAALVATERAVRHGPDRRTALAVQASLVAVLVAATFLSEQYYLPLWLLVAVALSIEKEGAARAGTARDH</sequence>
<dbReference type="Proteomes" id="UP000185696">
    <property type="component" value="Unassembled WGS sequence"/>
</dbReference>
<evidence type="ECO:0000313" key="8">
    <source>
        <dbReference type="Proteomes" id="UP000185696"/>
    </source>
</evidence>
<feature type="transmembrane region" description="Helical" evidence="5">
    <location>
        <begin position="53"/>
        <end position="73"/>
    </location>
</feature>
<organism evidence="7 8">
    <name type="scientific">Actinophytocola xinjiangensis</name>
    <dbReference type="NCBI Taxonomy" id="485602"/>
    <lineage>
        <taxon>Bacteria</taxon>
        <taxon>Bacillati</taxon>
        <taxon>Actinomycetota</taxon>
        <taxon>Actinomycetes</taxon>
        <taxon>Pseudonocardiales</taxon>
        <taxon>Pseudonocardiaceae</taxon>
    </lineage>
</organism>
<dbReference type="PANTHER" id="PTHR37422">
    <property type="entry name" value="TEICHURONIC ACID BIOSYNTHESIS PROTEIN TUAE"/>
    <property type="match status" value="1"/>
</dbReference>
<feature type="transmembrane region" description="Helical" evidence="5">
    <location>
        <begin position="310"/>
        <end position="329"/>
    </location>
</feature>
<evidence type="ECO:0000256" key="2">
    <source>
        <dbReference type="ARBA" id="ARBA00022692"/>
    </source>
</evidence>
<feature type="transmembrane region" description="Helical" evidence="5">
    <location>
        <begin position="147"/>
        <end position="164"/>
    </location>
</feature>
<evidence type="ECO:0000313" key="7">
    <source>
        <dbReference type="EMBL" id="OLF12305.1"/>
    </source>
</evidence>
<dbReference type="InterPro" id="IPR007016">
    <property type="entry name" value="O-antigen_ligase-rel_domated"/>
</dbReference>
<evidence type="ECO:0000256" key="1">
    <source>
        <dbReference type="ARBA" id="ARBA00004141"/>
    </source>
</evidence>
<comment type="subcellular location">
    <subcellularLocation>
        <location evidence="1">Membrane</location>
        <topology evidence="1">Multi-pass membrane protein</topology>
    </subcellularLocation>
</comment>
<dbReference type="OrthoDB" id="3712354at2"/>
<feature type="transmembrane region" description="Helical" evidence="5">
    <location>
        <begin position="212"/>
        <end position="237"/>
    </location>
</feature>
<feature type="transmembrane region" description="Helical" evidence="5">
    <location>
        <begin position="176"/>
        <end position="206"/>
    </location>
</feature>
<comment type="caution">
    <text evidence="7">The sequence shown here is derived from an EMBL/GenBank/DDBJ whole genome shotgun (WGS) entry which is preliminary data.</text>
</comment>
<feature type="transmembrane region" description="Helical" evidence="5">
    <location>
        <begin position="110"/>
        <end position="135"/>
    </location>
</feature>
<dbReference type="InterPro" id="IPR051533">
    <property type="entry name" value="WaaL-like"/>
</dbReference>
<dbReference type="Pfam" id="PF04932">
    <property type="entry name" value="Wzy_C"/>
    <property type="match status" value="1"/>
</dbReference>
<evidence type="ECO:0000256" key="5">
    <source>
        <dbReference type="SAM" id="Phobius"/>
    </source>
</evidence>